<feature type="transmembrane region" description="Helical" evidence="5">
    <location>
        <begin position="135"/>
        <end position="155"/>
    </location>
</feature>
<sequence length="607" mass="67783">MTSPWLSRLRWYAPIISSSTVVITLVTCVILTKTRDIYTGGLDWPYFSDMGRDAPGYYVFCVGLSIVAISLAMTWFFNFQFQRAIMDEPLALGRLSPASLRWARVCCFVGIISVIGLPVLAFFSTSSYPSTHNYGAYYFFFLETFVTLVNTLVSWRIYRALGLNRESTAVMGAPNDKVDRYTSARRTFLIQMVTWGFFFIAFLLYMPIGLSVVQDFTRLTVQECLDRELGQAYCTETMRYDATQTKLWNYENDYAATQMRAAGQLGCIITLVGYSVSFLSHDYARVVDGEARLRVVAPVVATVAVVTTLVTCVILTKANDVYVGGLAWPYFSDMGRDPPGYYVFIVGLSITAVTLAMTWHFNREFQLAVLVNPLEVGQLMSATQGQSTRRWSSVGARLAMLSVIALPILAIFDTSSYPSVHNYSAYAFFLLQTIAVSINTMVSRRIYASSRKVQQPGSSAGSENPAGVSSLSAEEKAQRFHAVRRTYLMQIATYSCFVIAFLLYLPIGLAIIKDFQRLSVSSCLAKDLGKSYCEVEMRYDEDPTLTKLFDYSNDHAANQMRSAAQLVCILTLIGYTVTFTTHEYDRAISEADESMQAAPPITAYVAT</sequence>
<dbReference type="GO" id="GO:0012505">
    <property type="term" value="C:endomembrane system"/>
    <property type="evidence" value="ECO:0007669"/>
    <property type="project" value="UniProtKB-SubCell"/>
</dbReference>
<feature type="domain" description="CWH43-like N-terminal" evidence="6">
    <location>
        <begin position="297"/>
        <end position="475"/>
    </location>
</feature>
<protein>
    <recommendedName>
        <fullName evidence="6">CWH43-like N-terminal domain-containing protein</fullName>
    </recommendedName>
</protein>
<dbReference type="AlphaFoldDB" id="A0AAD5M8V3"/>
<comment type="subcellular location">
    <subcellularLocation>
        <location evidence="1">Endomembrane system</location>
        <topology evidence="1">Multi-pass membrane protein</topology>
    </subcellularLocation>
</comment>
<dbReference type="InterPro" id="IPR019402">
    <property type="entry name" value="CWH43_N"/>
</dbReference>
<evidence type="ECO:0000256" key="3">
    <source>
        <dbReference type="ARBA" id="ARBA00022989"/>
    </source>
</evidence>
<keyword evidence="4 5" id="KW-0472">Membrane</keyword>
<dbReference type="PANTHER" id="PTHR21324:SF2">
    <property type="entry name" value="EG:22E5.9 PROTEIN"/>
    <property type="match status" value="1"/>
</dbReference>
<feature type="transmembrane region" description="Helical" evidence="5">
    <location>
        <begin position="394"/>
        <end position="412"/>
    </location>
</feature>
<feature type="transmembrane region" description="Helical" evidence="5">
    <location>
        <begin position="102"/>
        <end position="123"/>
    </location>
</feature>
<dbReference type="Proteomes" id="UP001209570">
    <property type="component" value="Unassembled WGS sequence"/>
</dbReference>
<organism evidence="7 8">
    <name type="scientific">Pythium insidiosum</name>
    <name type="common">Pythiosis disease agent</name>
    <dbReference type="NCBI Taxonomy" id="114742"/>
    <lineage>
        <taxon>Eukaryota</taxon>
        <taxon>Sar</taxon>
        <taxon>Stramenopiles</taxon>
        <taxon>Oomycota</taxon>
        <taxon>Peronosporomycetes</taxon>
        <taxon>Pythiales</taxon>
        <taxon>Pythiaceae</taxon>
        <taxon>Pythium</taxon>
    </lineage>
</organism>
<reference evidence="7" key="1">
    <citation type="submission" date="2021-12" db="EMBL/GenBank/DDBJ databases">
        <title>Prjna785345.</title>
        <authorList>
            <person name="Rujirawat T."/>
            <person name="Krajaejun T."/>
        </authorList>
    </citation>
    <scope>NUCLEOTIDE SEQUENCE</scope>
    <source>
        <strain evidence="7">Pi057C3</strain>
    </source>
</reference>
<feature type="domain" description="CWH43-like N-terminal" evidence="6">
    <location>
        <begin position="9"/>
        <end position="202"/>
    </location>
</feature>
<feature type="transmembrane region" description="Helical" evidence="5">
    <location>
        <begin position="424"/>
        <end position="442"/>
    </location>
</feature>
<evidence type="ECO:0000256" key="4">
    <source>
        <dbReference type="ARBA" id="ARBA00023136"/>
    </source>
</evidence>
<keyword evidence="3 5" id="KW-1133">Transmembrane helix</keyword>
<dbReference type="EMBL" id="JAKCXM010000007">
    <property type="protein sequence ID" value="KAJ0408940.1"/>
    <property type="molecule type" value="Genomic_DNA"/>
</dbReference>
<evidence type="ECO:0000256" key="2">
    <source>
        <dbReference type="ARBA" id="ARBA00022692"/>
    </source>
</evidence>
<feature type="transmembrane region" description="Helical" evidence="5">
    <location>
        <begin position="12"/>
        <end position="32"/>
    </location>
</feature>
<evidence type="ECO:0000313" key="8">
    <source>
        <dbReference type="Proteomes" id="UP001209570"/>
    </source>
</evidence>
<proteinExistence type="predicted"/>
<evidence type="ECO:0000313" key="7">
    <source>
        <dbReference type="EMBL" id="KAJ0408940.1"/>
    </source>
</evidence>
<comment type="caution">
    <text evidence="7">The sequence shown here is derived from an EMBL/GenBank/DDBJ whole genome shotgun (WGS) entry which is preliminary data.</text>
</comment>
<evidence type="ECO:0000259" key="6">
    <source>
        <dbReference type="Pfam" id="PF10277"/>
    </source>
</evidence>
<feature type="transmembrane region" description="Helical" evidence="5">
    <location>
        <begin position="341"/>
        <end position="361"/>
    </location>
</feature>
<feature type="transmembrane region" description="Helical" evidence="5">
    <location>
        <begin position="293"/>
        <end position="316"/>
    </location>
</feature>
<evidence type="ECO:0000256" key="5">
    <source>
        <dbReference type="SAM" id="Phobius"/>
    </source>
</evidence>
<evidence type="ECO:0000256" key="1">
    <source>
        <dbReference type="ARBA" id="ARBA00004127"/>
    </source>
</evidence>
<gene>
    <name evidence="7" type="ORF">P43SY_002819</name>
</gene>
<dbReference type="InterPro" id="IPR050911">
    <property type="entry name" value="DRAM/TMEM150_Autophagy_Mod"/>
</dbReference>
<keyword evidence="8" id="KW-1185">Reference proteome</keyword>
<feature type="transmembrane region" description="Helical" evidence="5">
    <location>
        <begin position="491"/>
        <end position="512"/>
    </location>
</feature>
<dbReference type="PANTHER" id="PTHR21324">
    <property type="entry name" value="FASTING-INDUCIBLE INTEGRAL MEMBRANE PROTEIN TM6P1-RELATED"/>
    <property type="match status" value="1"/>
</dbReference>
<feature type="transmembrane region" description="Helical" evidence="5">
    <location>
        <begin position="57"/>
        <end position="81"/>
    </location>
</feature>
<accession>A0AAD5M8V3</accession>
<dbReference type="Pfam" id="PF10277">
    <property type="entry name" value="Frag1"/>
    <property type="match status" value="2"/>
</dbReference>
<feature type="transmembrane region" description="Helical" evidence="5">
    <location>
        <begin position="188"/>
        <end position="208"/>
    </location>
</feature>
<keyword evidence="2 5" id="KW-0812">Transmembrane</keyword>
<name>A0AAD5M8V3_PYTIN</name>
<feature type="transmembrane region" description="Helical" evidence="5">
    <location>
        <begin position="261"/>
        <end position="281"/>
    </location>
</feature>